<feature type="transmembrane region" description="Helical" evidence="1">
    <location>
        <begin position="67"/>
        <end position="91"/>
    </location>
</feature>
<gene>
    <name evidence="2" type="ORF">HOLleu_17570</name>
</gene>
<feature type="transmembrane region" description="Helical" evidence="1">
    <location>
        <begin position="103"/>
        <end position="125"/>
    </location>
</feature>
<keyword evidence="3" id="KW-1185">Reference proteome</keyword>
<dbReference type="Proteomes" id="UP001152320">
    <property type="component" value="Chromosome 8"/>
</dbReference>
<comment type="caution">
    <text evidence="2">The sequence shown here is derived from an EMBL/GenBank/DDBJ whole genome shotgun (WGS) entry which is preliminary data.</text>
</comment>
<keyword evidence="1" id="KW-0812">Transmembrane</keyword>
<sequence>MDKLLIVSCSLFFVADIFAMASILNPMWIISRDSDFPDKMQLGLVSQCVTVFGRDTVCSSPTLSSEWIMTLIFIICAIICLTATCCLLLLSERRAKALFYARLFGFIAMICMCLAAIIFPIGFYIDEIGGKPYRLPGSVRVGSSYVIFSLAIVLTVISELFAEKVCQPIF</sequence>
<dbReference type="GO" id="GO:0060170">
    <property type="term" value="C:ciliary membrane"/>
    <property type="evidence" value="ECO:0007669"/>
    <property type="project" value="TreeGrafter"/>
</dbReference>
<proteinExistence type="predicted"/>
<dbReference type="GO" id="GO:0005794">
    <property type="term" value="C:Golgi apparatus"/>
    <property type="evidence" value="ECO:0007669"/>
    <property type="project" value="TreeGrafter"/>
</dbReference>
<feature type="transmembrane region" description="Helical" evidence="1">
    <location>
        <begin position="145"/>
        <end position="162"/>
    </location>
</feature>
<dbReference type="GO" id="GO:0045879">
    <property type="term" value="P:negative regulation of smoothened signaling pathway"/>
    <property type="evidence" value="ECO:0007669"/>
    <property type="project" value="TreeGrafter"/>
</dbReference>
<keyword evidence="1" id="KW-1133">Transmembrane helix</keyword>
<evidence type="ECO:0000256" key="1">
    <source>
        <dbReference type="SAM" id="Phobius"/>
    </source>
</evidence>
<organism evidence="2 3">
    <name type="scientific">Holothuria leucospilota</name>
    <name type="common">Black long sea cucumber</name>
    <name type="synonym">Mertensiothuria leucospilota</name>
    <dbReference type="NCBI Taxonomy" id="206669"/>
    <lineage>
        <taxon>Eukaryota</taxon>
        <taxon>Metazoa</taxon>
        <taxon>Echinodermata</taxon>
        <taxon>Eleutherozoa</taxon>
        <taxon>Echinozoa</taxon>
        <taxon>Holothuroidea</taxon>
        <taxon>Aspidochirotacea</taxon>
        <taxon>Aspidochirotida</taxon>
        <taxon>Holothuriidae</taxon>
        <taxon>Holothuria</taxon>
    </lineage>
</organism>
<dbReference type="AlphaFoldDB" id="A0A9Q1C2Q1"/>
<keyword evidence="1" id="KW-0472">Membrane</keyword>
<dbReference type="PANTHER" id="PTHR31186">
    <property type="entry name" value="MODULATOR OF SMOOTHENED PROTEIN"/>
    <property type="match status" value="1"/>
</dbReference>
<dbReference type="EMBL" id="JAIZAY010000008">
    <property type="protein sequence ID" value="KAJ8036906.1"/>
    <property type="molecule type" value="Genomic_DNA"/>
</dbReference>
<name>A0A9Q1C2Q1_HOLLE</name>
<dbReference type="Pfam" id="PF18800">
    <property type="entry name" value="Atthog"/>
    <property type="match status" value="1"/>
</dbReference>
<evidence type="ECO:0000313" key="2">
    <source>
        <dbReference type="EMBL" id="KAJ8036906.1"/>
    </source>
</evidence>
<dbReference type="InterPro" id="IPR037663">
    <property type="entry name" value="Mosmo"/>
</dbReference>
<evidence type="ECO:0000313" key="3">
    <source>
        <dbReference type="Proteomes" id="UP001152320"/>
    </source>
</evidence>
<dbReference type="PANTHER" id="PTHR31186:SF1">
    <property type="entry name" value="MODULATOR OF SMOOTHENED PROTEIN"/>
    <property type="match status" value="1"/>
</dbReference>
<protein>
    <submittedName>
        <fullName evidence="2">Uncharacterized protein</fullName>
    </submittedName>
</protein>
<reference evidence="2" key="1">
    <citation type="submission" date="2021-10" db="EMBL/GenBank/DDBJ databases">
        <title>Tropical sea cucumber genome reveals ecological adaptation and Cuvierian tubules defense mechanism.</title>
        <authorList>
            <person name="Chen T."/>
        </authorList>
    </citation>
    <scope>NUCLEOTIDE SEQUENCE</scope>
    <source>
        <strain evidence="2">Nanhai2018</strain>
        <tissue evidence="2">Muscle</tissue>
    </source>
</reference>
<dbReference type="OrthoDB" id="8768722at2759"/>
<accession>A0A9Q1C2Q1</accession>